<accession>A0ACB9H9Z5</accession>
<comment type="caution">
    <text evidence="1">The sequence shown here is derived from an EMBL/GenBank/DDBJ whole genome shotgun (WGS) entry which is preliminary data.</text>
</comment>
<proteinExistence type="predicted"/>
<keyword evidence="2" id="KW-1185">Reference proteome</keyword>
<dbReference type="EMBL" id="CM042009">
    <property type="protein sequence ID" value="KAI3792321.1"/>
    <property type="molecule type" value="Genomic_DNA"/>
</dbReference>
<evidence type="ECO:0000313" key="2">
    <source>
        <dbReference type="Proteomes" id="UP001055811"/>
    </source>
</evidence>
<dbReference type="Proteomes" id="UP001055811">
    <property type="component" value="Linkage Group LG01"/>
</dbReference>
<organism evidence="1 2">
    <name type="scientific">Cichorium intybus</name>
    <name type="common">Chicory</name>
    <dbReference type="NCBI Taxonomy" id="13427"/>
    <lineage>
        <taxon>Eukaryota</taxon>
        <taxon>Viridiplantae</taxon>
        <taxon>Streptophyta</taxon>
        <taxon>Embryophyta</taxon>
        <taxon>Tracheophyta</taxon>
        <taxon>Spermatophyta</taxon>
        <taxon>Magnoliopsida</taxon>
        <taxon>eudicotyledons</taxon>
        <taxon>Gunneridae</taxon>
        <taxon>Pentapetalae</taxon>
        <taxon>asterids</taxon>
        <taxon>campanulids</taxon>
        <taxon>Asterales</taxon>
        <taxon>Asteraceae</taxon>
        <taxon>Cichorioideae</taxon>
        <taxon>Cichorieae</taxon>
        <taxon>Cichoriinae</taxon>
        <taxon>Cichorium</taxon>
    </lineage>
</organism>
<sequence length="84" mass="9920">MVLPFRLVPSPYIEGYQFMIVYSIASCFQTLDFSSCCCLMQGLVWRKRMETGTKSVQKKRSLERMQNQRNSYTRRGFLFCATRV</sequence>
<protein>
    <submittedName>
        <fullName evidence="1">Uncharacterized protein</fullName>
    </submittedName>
</protein>
<reference evidence="2" key="1">
    <citation type="journal article" date="2022" name="Mol. Ecol. Resour.">
        <title>The genomes of chicory, endive, great burdock and yacon provide insights into Asteraceae palaeo-polyploidization history and plant inulin production.</title>
        <authorList>
            <person name="Fan W."/>
            <person name="Wang S."/>
            <person name="Wang H."/>
            <person name="Wang A."/>
            <person name="Jiang F."/>
            <person name="Liu H."/>
            <person name="Zhao H."/>
            <person name="Xu D."/>
            <person name="Zhang Y."/>
        </authorList>
    </citation>
    <scope>NUCLEOTIDE SEQUENCE [LARGE SCALE GENOMIC DNA]</scope>
    <source>
        <strain evidence="2">cv. Punajuju</strain>
    </source>
</reference>
<gene>
    <name evidence="1" type="ORF">L2E82_06196</name>
</gene>
<evidence type="ECO:0000313" key="1">
    <source>
        <dbReference type="EMBL" id="KAI3792321.1"/>
    </source>
</evidence>
<reference evidence="1 2" key="2">
    <citation type="journal article" date="2022" name="Mol. Ecol. Resour.">
        <title>The genomes of chicory, endive, great burdock and yacon provide insights into Asteraceae paleo-polyploidization history and plant inulin production.</title>
        <authorList>
            <person name="Fan W."/>
            <person name="Wang S."/>
            <person name="Wang H."/>
            <person name="Wang A."/>
            <person name="Jiang F."/>
            <person name="Liu H."/>
            <person name="Zhao H."/>
            <person name="Xu D."/>
            <person name="Zhang Y."/>
        </authorList>
    </citation>
    <scope>NUCLEOTIDE SEQUENCE [LARGE SCALE GENOMIC DNA]</scope>
    <source>
        <strain evidence="2">cv. Punajuju</strain>
        <tissue evidence="1">Leaves</tissue>
    </source>
</reference>
<name>A0ACB9H9Z5_CICIN</name>